<dbReference type="SUPFAM" id="SSF46785">
    <property type="entry name" value="Winged helix' DNA-binding domain"/>
    <property type="match status" value="1"/>
</dbReference>
<dbReference type="InterPro" id="IPR027395">
    <property type="entry name" value="WH_DNA-bd_dom"/>
</dbReference>
<dbReference type="STRING" id="1193181.BN10_30008"/>
<dbReference type="InterPro" id="IPR036390">
    <property type="entry name" value="WH_DNA-bd_sf"/>
</dbReference>
<reference evidence="2 3" key="1">
    <citation type="journal article" date="2013" name="ISME J.">
        <title>A metabolic model for members of the genus Tetrasphaera involved in enhanced biological phosphorus removal.</title>
        <authorList>
            <person name="Kristiansen R."/>
            <person name="Nguyen H.T.T."/>
            <person name="Saunders A.M."/>
            <person name="Nielsen J.L."/>
            <person name="Wimmer R."/>
            <person name="Le V.Q."/>
            <person name="McIlroy S.J."/>
            <person name="Petrovski S."/>
            <person name="Seviour R.J."/>
            <person name="Calteau A."/>
            <person name="Nielsen K.L."/>
            <person name="Nielsen P.H."/>
        </authorList>
    </citation>
    <scope>NUCLEOTIDE SEQUENCE [LARGE SCALE GENOMIC DNA]</scope>
    <source>
        <strain evidence="2 3">Lp2</strain>
    </source>
</reference>
<dbReference type="PANTHER" id="PTHR37318:SF1">
    <property type="entry name" value="BSL7504 PROTEIN"/>
    <property type="match status" value="1"/>
</dbReference>
<dbReference type="eggNOG" id="COG1846">
    <property type="taxonomic scope" value="Bacteria"/>
</dbReference>
<dbReference type="PANTHER" id="PTHR37318">
    <property type="entry name" value="BSL7504 PROTEIN"/>
    <property type="match status" value="1"/>
</dbReference>
<evidence type="ECO:0000313" key="2">
    <source>
        <dbReference type="EMBL" id="CCH69649.1"/>
    </source>
</evidence>
<protein>
    <submittedName>
        <fullName evidence="2">Transcriptional regulator, MarR/EmrR family protein</fullName>
    </submittedName>
</protein>
<comment type="caution">
    <text evidence="2">The sequence shown here is derived from an EMBL/GenBank/DDBJ whole genome shotgun (WGS) entry which is preliminary data.</text>
</comment>
<feature type="domain" description="Winged helix DNA-binding" evidence="1">
    <location>
        <begin position="2"/>
        <end position="54"/>
    </location>
</feature>
<dbReference type="HOGENOM" id="CLU_2902788_0_0_11"/>
<accession>N0E413</accession>
<dbReference type="Pfam" id="PF13601">
    <property type="entry name" value="HTH_34"/>
    <property type="match status" value="1"/>
</dbReference>
<dbReference type="Gene3D" id="1.10.10.10">
    <property type="entry name" value="Winged helix-like DNA-binding domain superfamily/Winged helix DNA-binding domain"/>
    <property type="match status" value="1"/>
</dbReference>
<keyword evidence="3" id="KW-1185">Reference proteome</keyword>
<organism evidence="2 3">
    <name type="scientific">Phycicoccus elongatus Lp2</name>
    <dbReference type="NCBI Taxonomy" id="1193181"/>
    <lineage>
        <taxon>Bacteria</taxon>
        <taxon>Bacillati</taxon>
        <taxon>Actinomycetota</taxon>
        <taxon>Actinomycetes</taxon>
        <taxon>Micrococcales</taxon>
        <taxon>Intrasporangiaceae</taxon>
        <taxon>Phycicoccus</taxon>
    </lineage>
</organism>
<dbReference type="EMBL" id="CAIZ01000097">
    <property type="protein sequence ID" value="CCH69649.1"/>
    <property type="molecule type" value="Genomic_DNA"/>
</dbReference>
<name>N0E413_9MICO</name>
<dbReference type="AlphaFoldDB" id="N0E413"/>
<gene>
    <name evidence="2" type="ORF">BN10_30008</name>
</gene>
<sequence>MTASVLSKQVSTLEAAGYVRVKKGYVGKRPRTGLSLTGKGRAALTMHVAALREIAGSTHSHQ</sequence>
<dbReference type="Proteomes" id="UP000013167">
    <property type="component" value="Unassembled WGS sequence"/>
</dbReference>
<evidence type="ECO:0000259" key="1">
    <source>
        <dbReference type="Pfam" id="PF13601"/>
    </source>
</evidence>
<proteinExistence type="predicted"/>
<dbReference type="InterPro" id="IPR036388">
    <property type="entry name" value="WH-like_DNA-bd_sf"/>
</dbReference>
<evidence type="ECO:0000313" key="3">
    <source>
        <dbReference type="Proteomes" id="UP000013167"/>
    </source>
</evidence>